<name>A0A1E1KZG6_9HELO</name>
<evidence type="ECO:0000313" key="2">
    <source>
        <dbReference type="Proteomes" id="UP000178129"/>
    </source>
</evidence>
<dbReference type="EMBL" id="FJUW01000029">
    <property type="protein sequence ID" value="CZT03661.1"/>
    <property type="molecule type" value="Genomic_DNA"/>
</dbReference>
<comment type="caution">
    <text evidence="1">The sequence shown here is derived from an EMBL/GenBank/DDBJ whole genome shotgun (WGS) entry which is preliminary data.</text>
</comment>
<gene>
    <name evidence="1" type="ORF">RCO7_07635</name>
</gene>
<evidence type="ECO:0000313" key="1">
    <source>
        <dbReference type="EMBL" id="CZT03661.1"/>
    </source>
</evidence>
<organism evidence="1 2">
    <name type="scientific">Rhynchosporium graminicola</name>
    <dbReference type="NCBI Taxonomy" id="2792576"/>
    <lineage>
        <taxon>Eukaryota</taxon>
        <taxon>Fungi</taxon>
        <taxon>Dikarya</taxon>
        <taxon>Ascomycota</taxon>
        <taxon>Pezizomycotina</taxon>
        <taxon>Leotiomycetes</taxon>
        <taxon>Helotiales</taxon>
        <taxon>Ploettnerulaceae</taxon>
        <taxon>Rhynchosporium</taxon>
    </lineage>
</organism>
<sequence>MFSPTEDDLIKAVMAIRKVAPMLARAKVLKQLKDENDWELSEKRLKACMDTNNLGASLQTIAPEALKPREAVFDEIVKEAFEELATKEREFLMGLSKTDAMALIPIPGISTAELPLKAACQQRHYVEILLTLKGIKPCTIFFHPFATHIFTRLVKEVLKPIFKTHELRSYGFELRRIEHATMIDMGRPQPDAFWVGGWFLADTLSPHWSAVQKIYCSPVQITISRQDNNSYQDRLCKILGYPVNGYPRQEDFNRVSYMDETECRELARLTGNSEDKIEVIGFEYEDDEGDEERWMRLGRANRPGKAEEFGAKETCQTFGLNSGWTEIKSTIPLTSLGYKPEYTFLRSPYFESAFTMAGSLHDPASQVSDLVKQHLMQLLYYFLLMIPVSGLS</sequence>
<dbReference type="Proteomes" id="UP000178129">
    <property type="component" value="Unassembled WGS sequence"/>
</dbReference>
<keyword evidence="2" id="KW-1185">Reference proteome</keyword>
<accession>A0A1E1KZG6</accession>
<protein>
    <submittedName>
        <fullName evidence="1">Uncharacterized protein</fullName>
    </submittedName>
</protein>
<dbReference type="InParanoid" id="A0A1E1KZG6"/>
<reference evidence="2" key="1">
    <citation type="submission" date="2016-03" db="EMBL/GenBank/DDBJ databases">
        <authorList>
            <person name="Ploux O."/>
        </authorList>
    </citation>
    <scope>NUCLEOTIDE SEQUENCE [LARGE SCALE GENOMIC DNA]</scope>
    <source>
        <strain evidence="2">UK7</strain>
    </source>
</reference>
<proteinExistence type="predicted"/>
<dbReference type="AlphaFoldDB" id="A0A1E1KZG6"/>